<dbReference type="OrthoDB" id="4772335at2"/>
<dbReference type="AlphaFoldDB" id="A0A1T4JM00"/>
<dbReference type="PIRSF" id="PIRSF031644">
    <property type="entry name" value="UCP031644"/>
    <property type="match status" value="1"/>
</dbReference>
<dbReference type="Pfam" id="PF06445">
    <property type="entry name" value="GyrI-like"/>
    <property type="match status" value="1"/>
</dbReference>
<evidence type="ECO:0000313" key="3">
    <source>
        <dbReference type="Proteomes" id="UP000189941"/>
    </source>
</evidence>
<evidence type="ECO:0000313" key="2">
    <source>
        <dbReference type="EMBL" id="SJZ31192.1"/>
    </source>
</evidence>
<sequence length="210" mass="24522">MVFDFKKVEKAYYQTNQQPTIVTIPKMQYLAVRGSGNPNDPEGEYPKAIEQLYGIAYTIKMSKKGSVDLPNYEDFVVPPLEGFWWQTDIKGYDATKKELFEWYALIRMPDFVTEEIVNWAKTEATSKKQKDYSKVELLTYEEGVCVQAVHIGPYDTEPETAEKMHQYAEAEGYVLDLSEQRHHHEIYYSDPRRTAPEKLKTLVRHPIRKV</sequence>
<name>A0A1T4JM00_9LACT</name>
<reference evidence="3" key="1">
    <citation type="submission" date="2017-02" db="EMBL/GenBank/DDBJ databases">
        <authorList>
            <person name="Varghese N."/>
            <person name="Submissions S."/>
        </authorList>
    </citation>
    <scope>NUCLEOTIDE SEQUENCE [LARGE SCALE GENOMIC DNA]</scope>
    <source>
        <strain evidence="3">DSM 15739</strain>
    </source>
</reference>
<gene>
    <name evidence="2" type="ORF">SAMN02746011_00146</name>
</gene>
<protein>
    <recommendedName>
        <fullName evidence="1">GyrI-like small molecule binding domain-containing protein</fullName>
    </recommendedName>
</protein>
<dbReference type="Proteomes" id="UP000189941">
    <property type="component" value="Unassembled WGS sequence"/>
</dbReference>
<feature type="domain" description="GyrI-like small molecule binding" evidence="1">
    <location>
        <begin position="18"/>
        <end position="207"/>
    </location>
</feature>
<dbReference type="InterPro" id="IPR008319">
    <property type="entry name" value="GyrI-like_CCH_Lin2189-like"/>
</dbReference>
<evidence type="ECO:0000259" key="1">
    <source>
        <dbReference type="Pfam" id="PF06445"/>
    </source>
</evidence>
<organism evidence="2 3">
    <name type="scientific">Globicatella sulfidifaciens DSM 15739</name>
    <dbReference type="NCBI Taxonomy" id="1121925"/>
    <lineage>
        <taxon>Bacteria</taxon>
        <taxon>Bacillati</taxon>
        <taxon>Bacillota</taxon>
        <taxon>Bacilli</taxon>
        <taxon>Lactobacillales</taxon>
        <taxon>Aerococcaceae</taxon>
        <taxon>Globicatella</taxon>
    </lineage>
</organism>
<keyword evidence="3" id="KW-1185">Reference proteome</keyword>
<dbReference type="Gene3D" id="3.20.80.10">
    <property type="entry name" value="Regulatory factor, effector binding domain"/>
    <property type="match status" value="1"/>
</dbReference>
<dbReference type="RefSeq" id="WP_078755025.1">
    <property type="nucleotide sequence ID" value="NZ_FUWO01000001.1"/>
</dbReference>
<dbReference type="InterPro" id="IPR029442">
    <property type="entry name" value="GyrI-like"/>
</dbReference>
<dbReference type="InterPro" id="IPR011256">
    <property type="entry name" value="Reg_factor_effector_dom_sf"/>
</dbReference>
<dbReference type="EMBL" id="FUWO01000001">
    <property type="protein sequence ID" value="SJZ31192.1"/>
    <property type="molecule type" value="Genomic_DNA"/>
</dbReference>
<accession>A0A1T4JM00</accession>
<dbReference type="SUPFAM" id="SSF55136">
    <property type="entry name" value="Probable bacterial effector-binding domain"/>
    <property type="match status" value="1"/>
</dbReference>
<proteinExistence type="predicted"/>